<name>W7DZQ7_BIPV3</name>
<dbReference type="AlphaFoldDB" id="W7DZQ7"/>
<feature type="non-terminal residue" evidence="1">
    <location>
        <position position="1"/>
    </location>
</feature>
<dbReference type="HOGENOM" id="CLU_3037819_0_0_1"/>
<reference evidence="1 2" key="1">
    <citation type="journal article" date="2013" name="PLoS Genet.">
        <title>Comparative genome structure, secondary metabolite, and effector coding capacity across Cochliobolus pathogens.</title>
        <authorList>
            <person name="Condon B.J."/>
            <person name="Leng Y."/>
            <person name="Wu D."/>
            <person name="Bushley K.E."/>
            <person name="Ohm R.A."/>
            <person name="Otillar R."/>
            <person name="Martin J."/>
            <person name="Schackwitz W."/>
            <person name="Grimwood J."/>
            <person name="MohdZainudin N."/>
            <person name="Xue C."/>
            <person name="Wang R."/>
            <person name="Manning V.A."/>
            <person name="Dhillon B."/>
            <person name="Tu Z.J."/>
            <person name="Steffenson B.J."/>
            <person name="Salamov A."/>
            <person name="Sun H."/>
            <person name="Lowry S."/>
            <person name="LaButti K."/>
            <person name="Han J."/>
            <person name="Copeland A."/>
            <person name="Lindquist E."/>
            <person name="Barry K."/>
            <person name="Schmutz J."/>
            <person name="Baker S.E."/>
            <person name="Ciuffetti L.M."/>
            <person name="Grigoriev I.V."/>
            <person name="Zhong S."/>
            <person name="Turgeon B.G."/>
        </authorList>
    </citation>
    <scope>NUCLEOTIDE SEQUENCE [LARGE SCALE GENOMIC DNA]</scope>
    <source>
        <strain evidence="1 2">FI3</strain>
    </source>
</reference>
<dbReference type="Proteomes" id="UP000054337">
    <property type="component" value="Unassembled WGS sequence"/>
</dbReference>
<evidence type="ECO:0000313" key="1">
    <source>
        <dbReference type="EMBL" id="EUN20454.1"/>
    </source>
</evidence>
<dbReference type="GeneID" id="26257789"/>
<feature type="non-terminal residue" evidence="1">
    <location>
        <position position="55"/>
    </location>
</feature>
<organism evidence="1 2">
    <name type="scientific">Bipolaris victoriae (strain FI3)</name>
    <name type="common">Victoria blight of oats agent</name>
    <name type="synonym">Cochliobolus victoriae</name>
    <dbReference type="NCBI Taxonomy" id="930091"/>
    <lineage>
        <taxon>Eukaryota</taxon>
        <taxon>Fungi</taxon>
        <taxon>Dikarya</taxon>
        <taxon>Ascomycota</taxon>
        <taxon>Pezizomycotina</taxon>
        <taxon>Dothideomycetes</taxon>
        <taxon>Pleosporomycetidae</taxon>
        <taxon>Pleosporales</taxon>
        <taxon>Pleosporineae</taxon>
        <taxon>Pleosporaceae</taxon>
        <taxon>Bipolaris</taxon>
    </lineage>
</organism>
<evidence type="ECO:0000313" key="2">
    <source>
        <dbReference type="Proteomes" id="UP000054337"/>
    </source>
</evidence>
<sequence length="55" mass="6324">SGTFIVDQPYLYPENLDFDSKHCKVYFGDNYNATVTVYNPYTHTIKEVITFPGIS</sequence>
<dbReference type="RefSeq" id="XP_014550028.1">
    <property type="nucleotide sequence ID" value="XM_014694542.1"/>
</dbReference>
<protein>
    <submittedName>
        <fullName evidence="1">Uncharacterized protein</fullName>
    </submittedName>
</protein>
<accession>W7DZQ7</accession>
<dbReference type="EMBL" id="KI969028">
    <property type="protein sequence ID" value="EUN20454.1"/>
    <property type="molecule type" value="Genomic_DNA"/>
</dbReference>
<keyword evidence="2" id="KW-1185">Reference proteome</keyword>
<gene>
    <name evidence="1" type="ORF">COCVIDRAFT_70189</name>
</gene>
<proteinExistence type="predicted"/>
<dbReference type="SUPFAM" id="SSF63829">
    <property type="entry name" value="Calcium-dependent phosphotriesterase"/>
    <property type="match status" value="1"/>
</dbReference>